<dbReference type="Pfam" id="PF00248">
    <property type="entry name" value="Aldo_ket_red"/>
    <property type="match status" value="1"/>
</dbReference>
<sequence length="330" mass="36050">MHKRLIGSIEVTAIGFGCMSISHAYGPGLEKAEAQKVLHRALDIGHTFLDTAALYGFGANEELLGEALSGRRNEYTLASKCGLFKNSEGKREINGRPEVIKQTCEDSLRRLKTDYIDLYYLHRLDKKVPIEESVGALAELVKAGKIGHIGLSEVSAETLRKAHAVHPISALQNEYSLLTRNPEIASLEACKELGVALVAFSPVSRGLLTDEPVLPGEFPQGDIRPNMPRFQGDAYEHNLSLLDHYSVIAEKAGCSRAQLALAWLLAQGDHVIPIPGTTSIAHMEENFAAGDLKLNAGLIDELDQHINQNTIRGERYNAATTAEIDTENFS</sequence>
<protein>
    <submittedName>
        <fullName evidence="3">Aldo/keto reductase</fullName>
    </submittedName>
</protein>
<proteinExistence type="predicted"/>
<dbReference type="InterPro" id="IPR036812">
    <property type="entry name" value="NAD(P)_OxRdtase_dom_sf"/>
</dbReference>
<dbReference type="GO" id="GO:0005737">
    <property type="term" value="C:cytoplasm"/>
    <property type="evidence" value="ECO:0007669"/>
    <property type="project" value="TreeGrafter"/>
</dbReference>
<dbReference type="InterPro" id="IPR020471">
    <property type="entry name" value="AKR"/>
</dbReference>
<dbReference type="PANTHER" id="PTHR43625:SF40">
    <property type="entry name" value="ALDO-KETO REDUCTASE YAKC [NADP(+)]"/>
    <property type="match status" value="1"/>
</dbReference>
<dbReference type="Gene3D" id="3.20.20.100">
    <property type="entry name" value="NADP-dependent oxidoreductase domain"/>
    <property type="match status" value="1"/>
</dbReference>
<name>A0A2A5CD28_9GAMM</name>
<feature type="domain" description="NADP-dependent oxidoreductase" evidence="2">
    <location>
        <begin position="13"/>
        <end position="306"/>
    </location>
</feature>
<evidence type="ECO:0000313" key="4">
    <source>
        <dbReference type="Proteomes" id="UP000228987"/>
    </source>
</evidence>
<organism evidence="3 4">
    <name type="scientific">SAR86 cluster bacterium</name>
    <dbReference type="NCBI Taxonomy" id="2030880"/>
    <lineage>
        <taxon>Bacteria</taxon>
        <taxon>Pseudomonadati</taxon>
        <taxon>Pseudomonadota</taxon>
        <taxon>Gammaproteobacteria</taxon>
        <taxon>SAR86 cluster</taxon>
    </lineage>
</organism>
<dbReference type="InterPro" id="IPR023210">
    <property type="entry name" value="NADP_OxRdtase_dom"/>
</dbReference>
<accession>A0A2A5CD28</accession>
<dbReference type="AlphaFoldDB" id="A0A2A5CD28"/>
<gene>
    <name evidence="3" type="ORF">COA71_07165</name>
</gene>
<evidence type="ECO:0000259" key="2">
    <source>
        <dbReference type="Pfam" id="PF00248"/>
    </source>
</evidence>
<reference evidence="4" key="1">
    <citation type="submission" date="2017-08" db="EMBL/GenBank/DDBJ databases">
        <title>A dynamic microbial community with high functional redundancy inhabits the cold, oxic subseafloor aquifer.</title>
        <authorList>
            <person name="Tully B.J."/>
            <person name="Wheat C.G."/>
            <person name="Glazer B.T."/>
            <person name="Huber J.A."/>
        </authorList>
    </citation>
    <scope>NUCLEOTIDE SEQUENCE [LARGE SCALE GENOMIC DNA]</scope>
</reference>
<comment type="caution">
    <text evidence="3">The sequence shown here is derived from an EMBL/GenBank/DDBJ whole genome shotgun (WGS) entry which is preliminary data.</text>
</comment>
<dbReference type="InterPro" id="IPR050791">
    <property type="entry name" value="Aldo-Keto_reductase"/>
</dbReference>
<dbReference type="EMBL" id="NVWI01000004">
    <property type="protein sequence ID" value="PCJ41784.1"/>
    <property type="molecule type" value="Genomic_DNA"/>
</dbReference>
<dbReference type="SUPFAM" id="SSF51430">
    <property type="entry name" value="NAD(P)-linked oxidoreductase"/>
    <property type="match status" value="1"/>
</dbReference>
<dbReference type="Proteomes" id="UP000228987">
    <property type="component" value="Unassembled WGS sequence"/>
</dbReference>
<evidence type="ECO:0000256" key="1">
    <source>
        <dbReference type="ARBA" id="ARBA00023002"/>
    </source>
</evidence>
<dbReference type="PANTHER" id="PTHR43625">
    <property type="entry name" value="AFLATOXIN B1 ALDEHYDE REDUCTASE"/>
    <property type="match status" value="1"/>
</dbReference>
<dbReference type="GO" id="GO:0016491">
    <property type="term" value="F:oxidoreductase activity"/>
    <property type="evidence" value="ECO:0007669"/>
    <property type="project" value="UniProtKB-KW"/>
</dbReference>
<evidence type="ECO:0000313" key="3">
    <source>
        <dbReference type="EMBL" id="PCJ41784.1"/>
    </source>
</evidence>
<dbReference type="PRINTS" id="PR00069">
    <property type="entry name" value="ALDKETRDTASE"/>
</dbReference>
<keyword evidence="1" id="KW-0560">Oxidoreductase</keyword>